<name>A0ABW0BJB1_9ACTN</name>
<feature type="domain" description="Oxidoreductase molybdopterin-binding" evidence="5">
    <location>
        <begin position="43"/>
        <end position="221"/>
    </location>
</feature>
<sequence>MLRDAHDRPVGDHWLHHGTDVETVWEGPVPHLTPTDRFYVRNHTEAPEIDPAGWRLLVSGDGVIRDVTYSLADLRAFTSATYERALECTGNGRSLFETQQGTHRPGTQWRHGAIGVARWSGVPLSSLLHHAGLRPEAVCVTPVGLDASYVVDGVDHGRVRRPLPLTKALDDVMVALDMNDAPLPRDHGFPARLVVPGWVGIASIKWLGELRVTTRVEDSPWNTLWYRMHGKGWRGRAAELDRMPVKSVLDVAVVDGVAGQVPVVGRPAVLRGRAWSGDAAIAAVEVSADGGRTWRPATLTGPNETSSWTSWEAIWTPERNGTHELRVRATDTDGRTQPDEAADNEDGYFFAAVVRYPVDVAAPEGAPVGA</sequence>
<dbReference type="InterPro" id="IPR000572">
    <property type="entry name" value="OxRdtase_Mopterin-bd_dom"/>
</dbReference>
<dbReference type="Gene3D" id="3.90.420.10">
    <property type="entry name" value="Oxidoreductase, molybdopterin-binding domain"/>
    <property type="match status" value="1"/>
</dbReference>
<comment type="caution">
    <text evidence="7">The sequence shown here is derived from an EMBL/GenBank/DDBJ whole genome shotgun (WGS) entry which is preliminary data.</text>
</comment>
<dbReference type="RefSeq" id="WP_378590430.1">
    <property type="nucleotide sequence ID" value="NZ_JBHSKD010000011.1"/>
</dbReference>
<evidence type="ECO:0000256" key="1">
    <source>
        <dbReference type="ARBA" id="ARBA00001924"/>
    </source>
</evidence>
<proteinExistence type="predicted"/>
<evidence type="ECO:0000313" key="7">
    <source>
        <dbReference type="EMBL" id="MFC5177419.1"/>
    </source>
</evidence>
<dbReference type="Pfam" id="PF00174">
    <property type="entry name" value="Oxidored_molyb"/>
    <property type="match status" value="1"/>
</dbReference>
<organism evidence="7 8">
    <name type="scientific">Nocardioides taihuensis</name>
    <dbReference type="NCBI Taxonomy" id="1835606"/>
    <lineage>
        <taxon>Bacteria</taxon>
        <taxon>Bacillati</taxon>
        <taxon>Actinomycetota</taxon>
        <taxon>Actinomycetes</taxon>
        <taxon>Propionibacteriales</taxon>
        <taxon>Nocardioidaceae</taxon>
        <taxon>Nocardioides</taxon>
    </lineage>
</organism>
<reference evidence="8" key="1">
    <citation type="journal article" date="2019" name="Int. J. Syst. Evol. Microbiol.">
        <title>The Global Catalogue of Microorganisms (GCM) 10K type strain sequencing project: providing services to taxonomists for standard genome sequencing and annotation.</title>
        <authorList>
            <consortium name="The Broad Institute Genomics Platform"/>
            <consortium name="The Broad Institute Genome Sequencing Center for Infectious Disease"/>
            <person name="Wu L."/>
            <person name="Ma J."/>
        </authorList>
    </citation>
    <scope>NUCLEOTIDE SEQUENCE [LARGE SCALE GENOMIC DNA]</scope>
    <source>
        <strain evidence="8">DFY41</strain>
    </source>
</reference>
<dbReference type="PANTHER" id="PTHR19372:SF7">
    <property type="entry name" value="SULFITE OXIDASE, MITOCHONDRIAL"/>
    <property type="match status" value="1"/>
</dbReference>
<evidence type="ECO:0000259" key="6">
    <source>
        <dbReference type="Pfam" id="PF03404"/>
    </source>
</evidence>
<dbReference type="CDD" id="cd02110">
    <property type="entry name" value="SO_family_Moco_dimer"/>
    <property type="match status" value="1"/>
</dbReference>
<keyword evidence="8" id="KW-1185">Reference proteome</keyword>
<dbReference type="SUPFAM" id="SSF81296">
    <property type="entry name" value="E set domains"/>
    <property type="match status" value="1"/>
</dbReference>
<dbReference type="InterPro" id="IPR014756">
    <property type="entry name" value="Ig_E-set"/>
</dbReference>
<dbReference type="InterPro" id="IPR008335">
    <property type="entry name" value="Mopterin_OxRdtase_euk"/>
</dbReference>
<protein>
    <submittedName>
        <fullName evidence="7">Sulfite oxidase</fullName>
    </submittedName>
</protein>
<dbReference type="InterPro" id="IPR005066">
    <property type="entry name" value="MoCF_OxRdtse_dimer"/>
</dbReference>
<comment type="cofactor">
    <cofactor evidence="1">
        <name>Mo-molybdopterin</name>
        <dbReference type="ChEBI" id="CHEBI:71302"/>
    </cofactor>
</comment>
<keyword evidence="4" id="KW-0560">Oxidoreductase</keyword>
<feature type="domain" description="Moybdenum cofactor oxidoreductase dimerisation" evidence="6">
    <location>
        <begin position="265"/>
        <end position="344"/>
    </location>
</feature>
<keyword evidence="2" id="KW-0500">Molybdenum</keyword>
<gene>
    <name evidence="7" type="ORF">ACFPGP_12100</name>
</gene>
<keyword evidence="3" id="KW-0479">Metal-binding</keyword>
<evidence type="ECO:0000256" key="3">
    <source>
        <dbReference type="ARBA" id="ARBA00022723"/>
    </source>
</evidence>
<dbReference type="Gene3D" id="2.60.40.650">
    <property type="match status" value="1"/>
</dbReference>
<evidence type="ECO:0000313" key="8">
    <source>
        <dbReference type="Proteomes" id="UP001596087"/>
    </source>
</evidence>
<dbReference type="Pfam" id="PF03404">
    <property type="entry name" value="Mo-co_dimer"/>
    <property type="match status" value="1"/>
</dbReference>
<dbReference type="InterPro" id="IPR036374">
    <property type="entry name" value="OxRdtase_Mopterin-bd_sf"/>
</dbReference>
<evidence type="ECO:0000256" key="4">
    <source>
        <dbReference type="ARBA" id="ARBA00023002"/>
    </source>
</evidence>
<dbReference type="EMBL" id="JBHSKD010000011">
    <property type="protein sequence ID" value="MFC5177419.1"/>
    <property type="molecule type" value="Genomic_DNA"/>
</dbReference>
<dbReference type="SUPFAM" id="SSF56524">
    <property type="entry name" value="Oxidoreductase molybdopterin-binding domain"/>
    <property type="match status" value="1"/>
</dbReference>
<evidence type="ECO:0000256" key="2">
    <source>
        <dbReference type="ARBA" id="ARBA00022505"/>
    </source>
</evidence>
<accession>A0ABW0BJB1</accession>
<dbReference type="Proteomes" id="UP001596087">
    <property type="component" value="Unassembled WGS sequence"/>
</dbReference>
<dbReference type="PRINTS" id="PR00407">
    <property type="entry name" value="EUMOPTERIN"/>
</dbReference>
<dbReference type="PANTHER" id="PTHR19372">
    <property type="entry name" value="SULFITE REDUCTASE"/>
    <property type="match status" value="1"/>
</dbReference>
<evidence type="ECO:0000259" key="5">
    <source>
        <dbReference type="Pfam" id="PF00174"/>
    </source>
</evidence>